<sequence>MEILKPADIAAKLNVSTNTLRNYEAKGLVPSPKRTASGYRIYSSVHLIYFSCVKSLSDGFGMDVAVKVMESIRGMKIDEALWTLNDELIRRGEEKKFVMEAVKLIEYSEKNSCLWSLGEAAERMNVSRTAIRYWDKEGYIRAIRDSDSGYRTFDGLQLAKISLLKAINHRFYTDENARMKDRFERTEGTEACRNLASEVLTLLGIRNRRHLKAMAYVEKLLEVIEFE</sequence>
<gene>
    <name evidence="3" type="ORF">A33I_01595</name>
</gene>
<dbReference type="PANTHER" id="PTHR30204">
    <property type="entry name" value="REDOX-CYCLING DRUG-SENSING TRANSCRIPTIONAL ACTIVATOR SOXR"/>
    <property type="match status" value="1"/>
</dbReference>
<dbReference type="EMBL" id="ATAE01000056">
    <property type="protein sequence ID" value="ERN51393.1"/>
    <property type="molecule type" value="Genomic_DNA"/>
</dbReference>
<evidence type="ECO:0000313" key="4">
    <source>
        <dbReference type="Proteomes" id="UP000017170"/>
    </source>
</evidence>
<dbReference type="SUPFAM" id="SSF46955">
    <property type="entry name" value="Putative DNA-binding domain"/>
    <property type="match status" value="2"/>
</dbReference>
<keyword evidence="4" id="KW-1185">Reference proteome</keyword>
<dbReference type="Gene3D" id="1.10.1660.10">
    <property type="match status" value="2"/>
</dbReference>
<dbReference type="PANTHER" id="PTHR30204:SF93">
    <property type="entry name" value="HTH MERR-TYPE DOMAIN-CONTAINING PROTEIN"/>
    <property type="match status" value="1"/>
</dbReference>
<dbReference type="SMART" id="SM00422">
    <property type="entry name" value="HTH_MERR"/>
    <property type="match status" value="2"/>
</dbReference>
<protein>
    <recommendedName>
        <fullName evidence="2">HTH merR-type domain-containing protein</fullName>
    </recommendedName>
</protein>
<dbReference type="InterPro" id="IPR009061">
    <property type="entry name" value="DNA-bd_dom_put_sf"/>
</dbReference>
<comment type="caution">
    <text evidence="3">The sequence shown here is derived from an EMBL/GenBank/DDBJ whole genome shotgun (WGS) entry which is preliminary data.</text>
</comment>
<dbReference type="Pfam" id="PF00376">
    <property type="entry name" value="MerR"/>
    <property type="match status" value="2"/>
</dbReference>
<dbReference type="AlphaFoldDB" id="U6SIL1"/>
<dbReference type="InterPro" id="IPR047057">
    <property type="entry name" value="MerR_fam"/>
</dbReference>
<reference evidence="3 4" key="1">
    <citation type="journal article" date="2013" name="Genome Announc.">
        <title>Genome Sequence of the Extreme Obligate Alkaliphile Bacillus marmarensis Strain DSM 21297.</title>
        <authorList>
            <person name="Wernick D.G."/>
            <person name="Choi K.Y."/>
            <person name="Tat C.A."/>
            <person name="Lafontaine Rivera J.G."/>
            <person name="Liao J.C."/>
        </authorList>
    </citation>
    <scope>NUCLEOTIDE SEQUENCE [LARGE SCALE GENOMIC DNA]</scope>
    <source>
        <strain evidence="3 4">DSM 21297</strain>
    </source>
</reference>
<dbReference type="RefSeq" id="WP_022629707.1">
    <property type="nucleotide sequence ID" value="NZ_ATAE01000056.1"/>
</dbReference>
<dbReference type="GO" id="GO:0003677">
    <property type="term" value="F:DNA binding"/>
    <property type="evidence" value="ECO:0007669"/>
    <property type="project" value="UniProtKB-KW"/>
</dbReference>
<dbReference type="PROSITE" id="PS50937">
    <property type="entry name" value="HTH_MERR_2"/>
    <property type="match status" value="2"/>
</dbReference>
<dbReference type="GO" id="GO:0003700">
    <property type="term" value="F:DNA-binding transcription factor activity"/>
    <property type="evidence" value="ECO:0007669"/>
    <property type="project" value="InterPro"/>
</dbReference>
<accession>U6SIL1</accession>
<evidence type="ECO:0000313" key="3">
    <source>
        <dbReference type="EMBL" id="ERN51393.1"/>
    </source>
</evidence>
<name>U6SIL1_9BACI</name>
<dbReference type="Proteomes" id="UP000017170">
    <property type="component" value="Unassembled WGS sequence"/>
</dbReference>
<proteinExistence type="predicted"/>
<keyword evidence="1" id="KW-0238">DNA-binding</keyword>
<feature type="domain" description="HTH merR-type" evidence="2">
    <location>
        <begin position="114"/>
        <end position="167"/>
    </location>
</feature>
<organism evidence="3 4">
    <name type="scientific">Alkalihalophilus marmarensis DSM 21297</name>
    <dbReference type="NCBI Taxonomy" id="1188261"/>
    <lineage>
        <taxon>Bacteria</taxon>
        <taxon>Bacillati</taxon>
        <taxon>Bacillota</taxon>
        <taxon>Bacilli</taxon>
        <taxon>Bacillales</taxon>
        <taxon>Bacillaceae</taxon>
        <taxon>Alkalihalophilus</taxon>
    </lineage>
</organism>
<feature type="domain" description="HTH merR-type" evidence="2">
    <location>
        <begin position="9"/>
        <end position="71"/>
    </location>
</feature>
<dbReference type="PATRIC" id="fig|1188261.3.peg.3710"/>
<evidence type="ECO:0000259" key="2">
    <source>
        <dbReference type="PROSITE" id="PS50937"/>
    </source>
</evidence>
<dbReference type="PROSITE" id="PS00552">
    <property type="entry name" value="HTH_MERR_1"/>
    <property type="match status" value="1"/>
</dbReference>
<evidence type="ECO:0000256" key="1">
    <source>
        <dbReference type="ARBA" id="ARBA00023125"/>
    </source>
</evidence>
<dbReference type="InterPro" id="IPR000551">
    <property type="entry name" value="MerR-type_HTH_dom"/>
</dbReference>